<keyword evidence="2" id="KW-1133">Transmembrane helix</keyword>
<organism evidence="4 5">
    <name type="scientific">Tetrahymena thermophila (strain SB210)</name>
    <dbReference type="NCBI Taxonomy" id="312017"/>
    <lineage>
        <taxon>Eukaryota</taxon>
        <taxon>Sar</taxon>
        <taxon>Alveolata</taxon>
        <taxon>Ciliophora</taxon>
        <taxon>Intramacronucleata</taxon>
        <taxon>Oligohymenophorea</taxon>
        <taxon>Hymenostomatida</taxon>
        <taxon>Tetrahymenina</taxon>
        <taxon>Tetrahymenidae</taxon>
        <taxon>Tetrahymena</taxon>
    </lineage>
</organism>
<dbReference type="EMBL" id="GG662216">
    <property type="protein sequence ID" value="EAS07583.2"/>
    <property type="molecule type" value="Genomic_DNA"/>
</dbReference>
<dbReference type="KEGG" id="tet:TTHERM_00678490"/>
<comment type="caution">
    <text evidence="1">Lacks conserved residue(s) required for the propagation of feature annotation.</text>
</comment>
<dbReference type="InterPro" id="IPR009030">
    <property type="entry name" value="Growth_fac_rcpt_cys_sf"/>
</dbReference>
<evidence type="ECO:0000313" key="5">
    <source>
        <dbReference type="Proteomes" id="UP000009168"/>
    </source>
</evidence>
<feature type="transmembrane region" description="Helical" evidence="2">
    <location>
        <begin position="1808"/>
        <end position="1831"/>
    </location>
</feature>
<dbReference type="Gene3D" id="2.10.220.10">
    <property type="entry name" value="Hormone Receptor, Insulin-like Growth Factor Receptor 1, Chain A, domain 2"/>
    <property type="match status" value="5"/>
</dbReference>
<feature type="domain" description="EGF-like" evidence="3">
    <location>
        <begin position="1056"/>
        <end position="1095"/>
    </location>
</feature>
<dbReference type="PROSITE" id="PS50026">
    <property type="entry name" value="EGF_3"/>
    <property type="match status" value="1"/>
</dbReference>
<evidence type="ECO:0000313" key="4">
    <source>
        <dbReference type="EMBL" id="EAS07583.2"/>
    </source>
</evidence>
<accession>I7M4L4</accession>
<dbReference type="PANTHER" id="PTHR23275">
    <property type="entry name" value="CABRIOLET.-RELATED"/>
    <property type="match status" value="1"/>
</dbReference>
<feature type="transmembrane region" description="Helical" evidence="2">
    <location>
        <begin position="1765"/>
        <end position="1788"/>
    </location>
</feature>
<sequence length="1885" mass="219384">MSKKLLKQIIKETKNKLKSAYLGIEDILIQEINHSNMQLIFKLVIIHIILYQANSSQTCDQINRCNNCDKSTSLCQDCDNGFYFSKELLMCISQSTCQYGQYKQFNNFPCLDCHPTCKACTSNKSYDCTECIDGYAFIQDQFSDRKMCINCSIPNCLECSQFKYCMSCQSGYYLDKQKNECKKCEVDNCMVCETSPSICTQCFAAYSLQTIYNDQSSDKQAQTQICYLKGLCQIGYYLQKFGKCQKCDQSCLHCYESGNDKCYQCNTGYYMNNQYCMKCEPNCKTCKYRSNYCTSCQQGYFLNGSRCELKCRQGEYGYNGQCFSCAPNCFSCIDYNTCTKCVDHTNYKIANGQCVNICPSGQYNQLNSIDTLLWQNYKFDDIISPINCQMCDTNCNECIQTDRNCTQCSSDYFLSNQKCSKNCQSNQYKDIDPITQQIVCMNCQVPCQECSDRNTCTSCIEGYTLSDGKCFYQNIQGGFCKQGTLEFSNPPLCFDICPKGLIQFGTKCYCDYSCKECVFDTNTLQTICLTCKQNNKYSYQGTCLDKCPENTQAATAIYQGINYQYEYTSCIIECQDNQLITISPNMNKQCTNQCPANFEKYKSKFCINKQICQKETYFDQKIFDDLININQTIQELTYCKKCFSECAQCVGPLSTDCISCKQGFTLQEKFTDNINNNNNKIGHQCQQECDKGYEQIKVIQLDTTARDECHVCKKNCSSCINTLFKVQPKFLDSYNANQNDIDLNKYFCVQQCPSNTYYDAKIKECKLDVKLQFIFDKSNNQIQNKYFTTDQINFSLEINSPYEIPQDKLVSCTILEINQYLQMQQNNLNQKLFSSAINASILKEGRVYTLKCIVLMFKQKFESTTQVETLKMIAGNFYSNSTSGVAIIDTFQFIINGYKFENVSSEYYSFNYTLYVENYSYHSQFTNTTLLNTDQSFYSINPSLLLNFSYSLNYTFPYIKNQQKVRVILAASFQKITDYQVIQLNIEPYYIKVVDIQSLIQKTVYEYNLQKGEPFNSEVLIQFNSQLLLLGVIPKFNISQISSKSKVIQLQQVKDYQIPCNNQTDCFEQGECLSQIQSYSQKCQCNQGYQGENCLWKADNYQEVQKIYLISLPQLKYEMIEIHILSLSNQFKINKYNNILESIHFICQMKDIINYEMSEILIDIVLNHFFVNDKIMKQNLDKILFIADVLIDLVRKFTELGKMGQNNYFQRIINNLQHLFGKVVTNHGYKIQYDFNNLSVLKQDLAVMKNVSLSDFQIVGSDYFISLPIKELVKVGENLKFIIIKHTISVTKQKIDMTQLYSSIFASDIIMLQLQDKDYQNKNYNAKSLESSIILDIPLNIKIEDISVDEESNLSYQCVQLLQNSVWSSDNIQIEIFDNFVRCKIIYLTQCAIKIVKNDKKQIQNGNNLPQQPAQVQIDKSELKQYIFSITNTAILIVVQLVIICWNNKKQQNQELIIQSLQNQKLNGKDQIEKEIQSNQKNSNQQNSGLQKQFVSEKCDLHSFQQNLILKYFSFQEIQKINQDQVFDCCQLSNLDQYKQREQICCEKQQSDVKETTSNEQQHLNYTLKQDTMHYQNASINHRIFQTQKYLEQPTFNCDLEEDNMKIMCFNSVQSQNLQKSEQLAQKQVISTETPIIATQIDQICVASQENKTNENNYIYKTNFFQDEKKYKTKDEEIQNMSKQLQCTGQEQNQQPSQEITIIQDNLLNYHPVYSFTRNLRYRDINQRIILFFLNIIYYELISIICVSKQKNFQQPGQVNLLPFLYFFLISSFIKAFLSYLIHTIAYLKICIYKKITNSIQESILSLFYPMITVFLQIIFIITICIVNQFIEQMSQFRNFLIQTAINIILDFFVLEFLLIIMLQKVNFKTGENWLRLKNNDIKLN</sequence>
<dbReference type="SUPFAM" id="SSF57184">
    <property type="entry name" value="Growth factor receptor domain"/>
    <property type="match status" value="5"/>
</dbReference>
<dbReference type="RefSeq" id="XP_001027825.2">
    <property type="nucleotide sequence ID" value="XM_001027825.2"/>
</dbReference>
<dbReference type="SMART" id="SM00181">
    <property type="entry name" value="EGF"/>
    <property type="match status" value="10"/>
</dbReference>
<keyword evidence="5" id="KW-1185">Reference proteome</keyword>
<dbReference type="InterPro" id="IPR052798">
    <property type="entry name" value="Giardia_VSA"/>
</dbReference>
<dbReference type="PROSITE" id="PS01186">
    <property type="entry name" value="EGF_2"/>
    <property type="match status" value="1"/>
</dbReference>
<proteinExistence type="predicted"/>
<protein>
    <submittedName>
        <fullName evidence="4">Transmembrane protein, putative</fullName>
    </submittedName>
</protein>
<feature type="disulfide bond" evidence="1">
    <location>
        <begin position="1085"/>
        <end position="1094"/>
    </location>
</feature>
<dbReference type="InterPro" id="IPR000742">
    <property type="entry name" value="EGF"/>
</dbReference>
<keyword evidence="2 4" id="KW-0812">Transmembrane</keyword>
<dbReference type="Proteomes" id="UP000009168">
    <property type="component" value="Unassembled WGS sequence"/>
</dbReference>
<gene>
    <name evidence="4" type="ORF">TTHERM_00678490</name>
</gene>
<keyword evidence="1" id="KW-1015">Disulfide bond</keyword>
<dbReference type="PANTHER" id="PTHR23275:SF100">
    <property type="entry name" value="EGF-LIKE DOMAIN-CONTAINING PROTEIN"/>
    <property type="match status" value="1"/>
</dbReference>
<dbReference type="OrthoDB" id="304821at2759"/>
<dbReference type="InParanoid" id="I7M4L4"/>
<feature type="transmembrane region" description="Helical" evidence="2">
    <location>
        <begin position="1837"/>
        <end position="1863"/>
    </location>
</feature>
<reference evidence="5" key="1">
    <citation type="journal article" date="2006" name="PLoS Biol.">
        <title>Macronuclear genome sequence of the ciliate Tetrahymena thermophila, a model eukaryote.</title>
        <authorList>
            <person name="Eisen J.A."/>
            <person name="Coyne R.S."/>
            <person name="Wu M."/>
            <person name="Wu D."/>
            <person name="Thiagarajan M."/>
            <person name="Wortman J.R."/>
            <person name="Badger J.H."/>
            <person name="Ren Q."/>
            <person name="Amedeo P."/>
            <person name="Jones K.M."/>
            <person name="Tallon L.J."/>
            <person name="Delcher A.L."/>
            <person name="Salzberg S.L."/>
            <person name="Silva J.C."/>
            <person name="Haas B.J."/>
            <person name="Majoros W.H."/>
            <person name="Farzad M."/>
            <person name="Carlton J.M."/>
            <person name="Smith R.K. Jr."/>
            <person name="Garg J."/>
            <person name="Pearlman R.E."/>
            <person name="Karrer K.M."/>
            <person name="Sun L."/>
            <person name="Manning G."/>
            <person name="Elde N.C."/>
            <person name="Turkewitz A.P."/>
            <person name="Asai D.J."/>
            <person name="Wilkes D.E."/>
            <person name="Wang Y."/>
            <person name="Cai H."/>
            <person name="Collins K."/>
            <person name="Stewart B.A."/>
            <person name="Lee S.R."/>
            <person name="Wilamowska K."/>
            <person name="Weinberg Z."/>
            <person name="Ruzzo W.L."/>
            <person name="Wloga D."/>
            <person name="Gaertig J."/>
            <person name="Frankel J."/>
            <person name="Tsao C.-C."/>
            <person name="Gorovsky M.A."/>
            <person name="Keeling P.J."/>
            <person name="Waller R.F."/>
            <person name="Patron N.J."/>
            <person name="Cherry J.M."/>
            <person name="Stover N.A."/>
            <person name="Krieger C.J."/>
            <person name="del Toro C."/>
            <person name="Ryder H.F."/>
            <person name="Williamson S.C."/>
            <person name="Barbeau R.A."/>
            <person name="Hamilton E.P."/>
            <person name="Orias E."/>
        </authorList>
    </citation>
    <scope>NUCLEOTIDE SEQUENCE [LARGE SCALE GENOMIC DNA]</scope>
    <source>
        <strain evidence="5">SB210</strain>
    </source>
</reference>
<dbReference type="GeneID" id="7836132"/>
<dbReference type="SMART" id="SM00261">
    <property type="entry name" value="FU"/>
    <property type="match status" value="10"/>
</dbReference>
<keyword evidence="2" id="KW-0472">Membrane</keyword>
<feature type="transmembrane region" description="Helical" evidence="2">
    <location>
        <begin position="1728"/>
        <end position="1745"/>
    </location>
</feature>
<evidence type="ECO:0000256" key="1">
    <source>
        <dbReference type="PROSITE-ProRule" id="PRU00076"/>
    </source>
</evidence>
<dbReference type="CDD" id="cd00064">
    <property type="entry name" value="FU"/>
    <property type="match status" value="4"/>
</dbReference>
<name>I7M4L4_TETTS</name>
<evidence type="ECO:0000256" key="2">
    <source>
        <dbReference type="SAM" id="Phobius"/>
    </source>
</evidence>
<dbReference type="InterPro" id="IPR006212">
    <property type="entry name" value="Furin_repeat"/>
</dbReference>
<dbReference type="PROSITE" id="PS00022">
    <property type="entry name" value="EGF_1"/>
    <property type="match status" value="1"/>
</dbReference>
<evidence type="ECO:0000259" key="3">
    <source>
        <dbReference type="PROSITE" id="PS50026"/>
    </source>
</evidence>
<feature type="transmembrane region" description="Helical" evidence="2">
    <location>
        <begin position="1426"/>
        <end position="1446"/>
    </location>
</feature>
<keyword evidence="1" id="KW-0245">EGF-like domain</keyword>
<feature type="disulfide bond" evidence="1">
    <location>
        <begin position="1066"/>
        <end position="1083"/>
    </location>
</feature>